<accession>A0A7C3DJ00</accession>
<reference evidence="6" key="1">
    <citation type="journal article" date="2020" name="mSystems">
        <title>Genome- and Community-Level Interaction Insights into Carbon Utilization and Element Cycling Functions of Hydrothermarchaeota in Hydrothermal Sediment.</title>
        <authorList>
            <person name="Zhou Z."/>
            <person name="Liu Y."/>
            <person name="Xu W."/>
            <person name="Pan J."/>
            <person name="Luo Z.H."/>
            <person name="Li M."/>
        </authorList>
    </citation>
    <scope>NUCLEOTIDE SEQUENCE [LARGE SCALE GENOMIC DNA]</scope>
    <source>
        <strain evidence="6">SpSt-524</strain>
    </source>
</reference>
<protein>
    <submittedName>
        <fullName evidence="6">Tetratricopeptide repeat protein</fullName>
    </submittedName>
</protein>
<evidence type="ECO:0000256" key="4">
    <source>
        <dbReference type="SAM" id="MobiDB-lite"/>
    </source>
</evidence>
<dbReference type="InterPro" id="IPR051685">
    <property type="entry name" value="Ycf3/AcsC/BcsC/TPR_MFPF"/>
</dbReference>
<evidence type="ECO:0000256" key="3">
    <source>
        <dbReference type="PROSITE-ProRule" id="PRU00339"/>
    </source>
</evidence>
<dbReference type="SUPFAM" id="SSF48452">
    <property type="entry name" value="TPR-like"/>
    <property type="match status" value="1"/>
</dbReference>
<dbReference type="InterPro" id="IPR013105">
    <property type="entry name" value="TPR_2"/>
</dbReference>
<comment type="caution">
    <text evidence="6">The sequence shown here is derived from an EMBL/GenBank/DDBJ whole genome shotgun (WGS) entry which is preliminary data.</text>
</comment>
<keyword evidence="1" id="KW-0677">Repeat</keyword>
<dbReference type="InterPro" id="IPR019734">
    <property type="entry name" value="TPR_rpt"/>
</dbReference>
<dbReference type="Gene3D" id="1.25.40.10">
    <property type="entry name" value="Tetratricopeptide repeat domain"/>
    <property type="match status" value="1"/>
</dbReference>
<feature type="transmembrane region" description="Helical" evidence="5">
    <location>
        <begin position="225"/>
        <end position="240"/>
    </location>
</feature>
<dbReference type="SMART" id="SM00028">
    <property type="entry name" value="TPR"/>
    <property type="match status" value="3"/>
</dbReference>
<evidence type="ECO:0000256" key="5">
    <source>
        <dbReference type="SAM" id="Phobius"/>
    </source>
</evidence>
<evidence type="ECO:0000256" key="2">
    <source>
        <dbReference type="ARBA" id="ARBA00022803"/>
    </source>
</evidence>
<gene>
    <name evidence="6" type="ORF">ENS82_03290</name>
</gene>
<name>A0A7C3DJ00_MEIRU</name>
<keyword evidence="2 3" id="KW-0802">TPR repeat</keyword>
<dbReference type="InterPro" id="IPR011990">
    <property type="entry name" value="TPR-like_helical_dom_sf"/>
</dbReference>
<keyword evidence="5" id="KW-0812">Transmembrane</keyword>
<dbReference type="PANTHER" id="PTHR44943:SF4">
    <property type="entry name" value="TPR REPEAT-CONTAINING PROTEIN MJ0798"/>
    <property type="match status" value="1"/>
</dbReference>
<dbReference type="PANTHER" id="PTHR44943">
    <property type="entry name" value="CELLULOSE SYNTHASE OPERON PROTEIN C"/>
    <property type="match status" value="1"/>
</dbReference>
<feature type="region of interest" description="Disordered" evidence="4">
    <location>
        <begin position="192"/>
        <end position="212"/>
    </location>
</feature>
<proteinExistence type="predicted"/>
<dbReference type="AlphaFoldDB" id="A0A7C3DJ00"/>
<dbReference type="EMBL" id="DSWI01000009">
    <property type="protein sequence ID" value="HFG19731.1"/>
    <property type="molecule type" value="Genomic_DNA"/>
</dbReference>
<dbReference type="PROSITE" id="PS50293">
    <property type="entry name" value="TPR_REGION"/>
    <property type="match status" value="2"/>
</dbReference>
<organism evidence="6">
    <name type="scientific">Meiothermus ruber</name>
    <dbReference type="NCBI Taxonomy" id="277"/>
    <lineage>
        <taxon>Bacteria</taxon>
        <taxon>Thermotogati</taxon>
        <taxon>Deinococcota</taxon>
        <taxon>Deinococci</taxon>
        <taxon>Thermales</taxon>
        <taxon>Thermaceae</taxon>
        <taxon>Meiothermus</taxon>
    </lineage>
</organism>
<feature type="repeat" description="TPR" evidence="3">
    <location>
        <begin position="131"/>
        <end position="164"/>
    </location>
</feature>
<sequence length="243" mass="27514">MGVVEVDELIKLGRYEEARARILAGEGGHAEALAVLLELRDWLRLKEYERAQKVLEQDGDLIAGYLDLERARAAIRAFESEDESQIAAYLQDPHLGAEAWATLGLIQIMRGQREEARQAFEAALKADPRHFRAKTNLANLALEAGQTDEAIRLYQEVLKLNPEYALAHHNLGAAYRKKGQIDKSVYHIKQGQRLQMRPATRPPRASVPGAAPPLPERRPLLRGRWWLWLLVLGLALWLISRQP</sequence>
<evidence type="ECO:0000313" key="6">
    <source>
        <dbReference type="EMBL" id="HFG19731.1"/>
    </source>
</evidence>
<dbReference type="Pfam" id="PF13414">
    <property type="entry name" value="TPR_11"/>
    <property type="match status" value="1"/>
</dbReference>
<dbReference type="Pfam" id="PF07719">
    <property type="entry name" value="TPR_2"/>
    <property type="match status" value="1"/>
</dbReference>
<evidence type="ECO:0000256" key="1">
    <source>
        <dbReference type="ARBA" id="ARBA00022737"/>
    </source>
</evidence>
<feature type="repeat" description="TPR" evidence="3">
    <location>
        <begin position="97"/>
        <end position="130"/>
    </location>
</feature>
<keyword evidence="5" id="KW-0472">Membrane</keyword>
<dbReference type="PROSITE" id="PS50005">
    <property type="entry name" value="TPR"/>
    <property type="match status" value="2"/>
</dbReference>
<keyword evidence="5" id="KW-1133">Transmembrane helix</keyword>